<dbReference type="EMBL" id="VSRR010130816">
    <property type="protein sequence ID" value="MPD02307.1"/>
    <property type="molecule type" value="Genomic_DNA"/>
</dbReference>
<accession>A0A5B7K6X1</accession>
<keyword evidence="3" id="KW-1185">Reference proteome</keyword>
<name>A0A5B7K6X1_PORTR</name>
<evidence type="ECO:0000313" key="3">
    <source>
        <dbReference type="Proteomes" id="UP000324222"/>
    </source>
</evidence>
<reference evidence="2 3" key="1">
    <citation type="submission" date="2019-05" db="EMBL/GenBank/DDBJ databases">
        <title>Another draft genome of Portunus trituberculatus and its Hox gene families provides insights of decapod evolution.</title>
        <authorList>
            <person name="Jeong J.-H."/>
            <person name="Song I."/>
            <person name="Kim S."/>
            <person name="Choi T."/>
            <person name="Kim D."/>
            <person name="Ryu S."/>
            <person name="Kim W."/>
        </authorList>
    </citation>
    <scope>NUCLEOTIDE SEQUENCE [LARGE SCALE GENOMIC DNA]</scope>
    <source>
        <tissue evidence="2">Muscle</tissue>
    </source>
</reference>
<dbReference type="Proteomes" id="UP000324222">
    <property type="component" value="Unassembled WGS sequence"/>
</dbReference>
<protein>
    <submittedName>
        <fullName evidence="2">Uncharacterized protein</fullName>
    </submittedName>
</protein>
<evidence type="ECO:0000313" key="2">
    <source>
        <dbReference type="EMBL" id="MPD02307.1"/>
    </source>
</evidence>
<comment type="caution">
    <text evidence="2">The sequence shown here is derived from an EMBL/GenBank/DDBJ whole genome shotgun (WGS) entry which is preliminary data.</text>
</comment>
<feature type="compositionally biased region" description="Low complexity" evidence="1">
    <location>
        <begin position="98"/>
        <end position="112"/>
    </location>
</feature>
<evidence type="ECO:0000256" key="1">
    <source>
        <dbReference type="SAM" id="MobiDB-lite"/>
    </source>
</evidence>
<gene>
    <name evidence="2" type="ORF">E2C01_097883</name>
</gene>
<organism evidence="2 3">
    <name type="scientific">Portunus trituberculatus</name>
    <name type="common">Swimming crab</name>
    <name type="synonym">Neptunus trituberculatus</name>
    <dbReference type="NCBI Taxonomy" id="210409"/>
    <lineage>
        <taxon>Eukaryota</taxon>
        <taxon>Metazoa</taxon>
        <taxon>Ecdysozoa</taxon>
        <taxon>Arthropoda</taxon>
        <taxon>Crustacea</taxon>
        <taxon>Multicrustacea</taxon>
        <taxon>Malacostraca</taxon>
        <taxon>Eumalacostraca</taxon>
        <taxon>Eucarida</taxon>
        <taxon>Decapoda</taxon>
        <taxon>Pleocyemata</taxon>
        <taxon>Brachyura</taxon>
        <taxon>Eubrachyura</taxon>
        <taxon>Portunoidea</taxon>
        <taxon>Portunidae</taxon>
        <taxon>Portuninae</taxon>
        <taxon>Portunus</taxon>
    </lineage>
</organism>
<proteinExistence type="predicted"/>
<dbReference type="AlphaFoldDB" id="A0A5B7K6X1"/>
<feature type="region of interest" description="Disordered" evidence="1">
    <location>
        <begin position="92"/>
        <end position="112"/>
    </location>
</feature>
<sequence>MPSMTERFRVSRHSSLNMVLLPHATPTWSAHPTTPTTTAAAAAVATTTSTTVPAHAAAAGREAPWAGRLTARRHGGGAAWQAADTRTLTLTLESPQASSGEVSSFSSHSVIK</sequence>